<reference evidence="1 2" key="1">
    <citation type="submission" date="2015-01" db="EMBL/GenBank/DDBJ databases">
        <title>Evolution of Trichinella species and genotypes.</title>
        <authorList>
            <person name="Korhonen P.K."/>
            <person name="Edoardo P."/>
            <person name="Giuseppe L.R."/>
            <person name="Gasser R.B."/>
        </authorList>
    </citation>
    <scope>NUCLEOTIDE SEQUENCE [LARGE SCALE GENOMIC DNA]</scope>
    <source>
        <strain evidence="1">ISS470</strain>
    </source>
</reference>
<protein>
    <submittedName>
        <fullName evidence="1">Uncharacterized protein</fullName>
    </submittedName>
</protein>
<proteinExistence type="predicted"/>
<dbReference type="OrthoDB" id="5941993at2759"/>
<evidence type="ECO:0000313" key="1">
    <source>
        <dbReference type="EMBL" id="KRY91274.1"/>
    </source>
</evidence>
<evidence type="ECO:0000313" key="2">
    <source>
        <dbReference type="Proteomes" id="UP000054995"/>
    </source>
</evidence>
<dbReference type="AlphaFoldDB" id="A0A0V1FYV0"/>
<dbReference type="Proteomes" id="UP000054995">
    <property type="component" value="Unassembled WGS sequence"/>
</dbReference>
<gene>
    <name evidence="1" type="ORF">T4D_16495</name>
</gene>
<sequence length="160" mass="18074">MLTVFPLSMKGDLKSKQNPVPMLVSGFDLNDFRGNGSVCNGNQSLNFQISPDRLRLRSTETSVEIKSRGLLKIEHPCMYIWLMVKWVFLGYLIADEFFYCQQPTTQQGSSRKKSRKRAKPAKKNILPKLLLPACLAAGAHTRVHPSLLQSSVLAWQKRPS</sequence>
<accession>A0A0V1FYV0</accession>
<organism evidence="1 2">
    <name type="scientific">Trichinella pseudospiralis</name>
    <name type="common">Parasitic roundworm</name>
    <dbReference type="NCBI Taxonomy" id="6337"/>
    <lineage>
        <taxon>Eukaryota</taxon>
        <taxon>Metazoa</taxon>
        <taxon>Ecdysozoa</taxon>
        <taxon>Nematoda</taxon>
        <taxon>Enoplea</taxon>
        <taxon>Dorylaimia</taxon>
        <taxon>Trichinellida</taxon>
        <taxon>Trichinellidae</taxon>
        <taxon>Trichinella</taxon>
    </lineage>
</organism>
<keyword evidence="2" id="KW-1185">Reference proteome</keyword>
<name>A0A0V1FYV0_TRIPS</name>
<dbReference type="EMBL" id="JYDT01000015">
    <property type="protein sequence ID" value="KRY91274.1"/>
    <property type="molecule type" value="Genomic_DNA"/>
</dbReference>
<comment type="caution">
    <text evidence="1">The sequence shown here is derived from an EMBL/GenBank/DDBJ whole genome shotgun (WGS) entry which is preliminary data.</text>
</comment>